<organism evidence="1 2">
    <name type="scientific">Fluviispira multicolorata</name>
    <dbReference type="NCBI Taxonomy" id="2654512"/>
    <lineage>
        <taxon>Bacteria</taxon>
        <taxon>Pseudomonadati</taxon>
        <taxon>Bdellovibrionota</taxon>
        <taxon>Oligoflexia</taxon>
        <taxon>Silvanigrellales</taxon>
        <taxon>Silvanigrellaceae</taxon>
        <taxon>Fluviispira</taxon>
    </lineage>
</organism>
<comment type="caution">
    <text evidence="1">The sequence shown here is derived from an EMBL/GenBank/DDBJ whole genome shotgun (WGS) entry which is preliminary data.</text>
</comment>
<accession>A0A833JCU9</accession>
<gene>
    <name evidence="1" type="ORF">GCL57_10005</name>
</gene>
<dbReference type="PANTHER" id="PTHR34387:SF2">
    <property type="entry name" value="SLR1258 PROTEIN"/>
    <property type="match status" value="1"/>
</dbReference>
<dbReference type="PANTHER" id="PTHR34387">
    <property type="entry name" value="SLR1258 PROTEIN"/>
    <property type="match status" value="1"/>
</dbReference>
<dbReference type="EMBL" id="WFLN01000007">
    <property type="protein sequence ID" value="KAB8029862.1"/>
    <property type="molecule type" value="Genomic_DNA"/>
</dbReference>
<keyword evidence="2" id="KW-1185">Reference proteome</keyword>
<name>A0A833JCU9_9BACT</name>
<dbReference type="GO" id="GO:0006974">
    <property type="term" value="P:DNA damage response"/>
    <property type="evidence" value="ECO:0007669"/>
    <property type="project" value="TreeGrafter"/>
</dbReference>
<sequence length="237" mass="26212">MQMRSNVFSSIILSLGIISSSFLLGKSFENYQNFGRYINVKGLDEKIVKSNFSTWNLSFTSANNDLKKIYFEISASQKKIIQFLKAQGFDEKEIEIQTISVTDNRAQAYSNINVNTPRYSANSGITLSTNKVDLVSLVAQKTGELVESGVVINNSYIRYAYTDLNSIKPEMLTRATANAKEAAATFAENSNSSVGKIRKATQGVFTITSVDGYDSHGDEGSILKKVRVVTSVEFFIN</sequence>
<evidence type="ECO:0000313" key="2">
    <source>
        <dbReference type="Proteomes" id="UP000442694"/>
    </source>
</evidence>
<dbReference type="Proteomes" id="UP000442694">
    <property type="component" value="Unassembled WGS sequence"/>
</dbReference>
<dbReference type="InterPro" id="IPR016907">
    <property type="entry name" value="UCP029033"/>
</dbReference>
<reference evidence="1 2" key="1">
    <citation type="submission" date="2019-10" db="EMBL/GenBank/DDBJ databases">
        <title>New genus of Silvanigrellaceae.</title>
        <authorList>
            <person name="Pitt A."/>
            <person name="Hahn M.W."/>
        </authorList>
    </citation>
    <scope>NUCLEOTIDE SEQUENCE [LARGE SCALE GENOMIC DNA]</scope>
    <source>
        <strain evidence="1 2">33A1-SZDP</strain>
    </source>
</reference>
<dbReference type="AlphaFoldDB" id="A0A833JCU9"/>
<evidence type="ECO:0000313" key="1">
    <source>
        <dbReference type="EMBL" id="KAB8029862.1"/>
    </source>
</evidence>
<dbReference type="InterPro" id="IPR052022">
    <property type="entry name" value="26kDa_periplasmic_antigen"/>
</dbReference>
<dbReference type="Pfam" id="PF04402">
    <property type="entry name" value="SIMPL"/>
    <property type="match status" value="1"/>
</dbReference>
<dbReference type="PIRSF" id="PIRSF029033">
    <property type="entry name" value="UCP029033"/>
    <property type="match status" value="1"/>
</dbReference>
<protein>
    <submittedName>
        <fullName evidence="1">DUF541 domain-containing protein</fullName>
    </submittedName>
</protein>
<proteinExistence type="predicted"/>
<dbReference type="Gene3D" id="3.30.70.2970">
    <property type="entry name" value="Protein of unknown function (DUF541), domain 2"/>
    <property type="match status" value="1"/>
</dbReference>
<dbReference type="InterPro" id="IPR007497">
    <property type="entry name" value="SIMPL/DUF541"/>
</dbReference>